<evidence type="ECO:0000256" key="2">
    <source>
        <dbReference type="ARBA" id="ARBA00023015"/>
    </source>
</evidence>
<dbReference type="SMART" id="SM00354">
    <property type="entry name" value="HTH_LACI"/>
    <property type="match status" value="1"/>
</dbReference>
<dbReference type="RefSeq" id="WP_094545200.1">
    <property type="nucleotide sequence ID" value="NZ_MQWB01000001.1"/>
</dbReference>
<dbReference type="InterPro" id="IPR028082">
    <property type="entry name" value="Peripla_BP_I"/>
</dbReference>
<dbReference type="CDD" id="cd06267">
    <property type="entry name" value="PBP1_LacI_sugar_binding-like"/>
    <property type="match status" value="1"/>
</dbReference>
<dbReference type="Proteomes" id="UP000216446">
    <property type="component" value="Unassembled WGS sequence"/>
</dbReference>
<dbReference type="Gene3D" id="3.40.50.2300">
    <property type="match status" value="2"/>
</dbReference>
<dbReference type="InterPro" id="IPR010982">
    <property type="entry name" value="Lambda_DNA-bd_dom_sf"/>
</dbReference>
<dbReference type="CDD" id="cd01392">
    <property type="entry name" value="HTH_LacI"/>
    <property type="match status" value="1"/>
</dbReference>
<dbReference type="InParanoid" id="A0A259TV12"/>
<accession>A0A259TV12</accession>
<dbReference type="Gene3D" id="1.10.260.40">
    <property type="entry name" value="lambda repressor-like DNA-binding domains"/>
    <property type="match status" value="1"/>
</dbReference>
<dbReference type="PANTHER" id="PTHR30146:SF148">
    <property type="entry name" value="HTH-TYPE TRANSCRIPTIONAL REPRESSOR PURR-RELATED"/>
    <property type="match status" value="1"/>
</dbReference>
<dbReference type="Pfam" id="PF00356">
    <property type="entry name" value="LacI"/>
    <property type="match status" value="1"/>
</dbReference>
<dbReference type="PROSITE" id="PS50932">
    <property type="entry name" value="HTH_LACI_2"/>
    <property type="match status" value="1"/>
</dbReference>
<organism evidence="6 7">
    <name type="scientific">Rubricoccus marinus</name>
    <dbReference type="NCBI Taxonomy" id="716817"/>
    <lineage>
        <taxon>Bacteria</taxon>
        <taxon>Pseudomonadati</taxon>
        <taxon>Rhodothermota</taxon>
        <taxon>Rhodothermia</taxon>
        <taxon>Rhodothermales</taxon>
        <taxon>Rubricoccaceae</taxon>
        <taxon>Rubricoccus</taxon>
    </lineage>
</organism>
<evidence type="ECO:0000256" key="4">
    <source>
        <dbReference type="ARBA" id="ARBA00023163"/>
    </source>
</evidence>
<dbReference type="SUPFAM" id="SSF53822">
    <property type="entry name" value="Periplasmic binding protein-like I"/>
    <property type="match status" value="1"/>
</dbReference>
<keyword evidence="2" id="KW-0805">Transcription regulation</keyword>
<dbReference type="InterPro" id="IPR000843">
    <property type="entry name" value="HTH_LacI"/>
</dbReference>
<dbReference type="AlphaFoldDB" id="A0A259TV12"/>
<keyword evidence="3" id="KW-0238">DNA-binding</keyword>
<protein>
    <submittedName>
        <fullName evidence="6">LacI family transcriptional regulator</fullName>
    </submittedName>
</protein>
<keyword evidence="4" id="KW-0804">Transcription</keyword>
<keyword evidence="7" id="KW-1185">Reference proteome</keyword>
<dbReference type="PANTHER" id="PTHR30146">
    <property type="entry name" value="LACI-RELATED TRANSCRIPTIONAL REPRESSOR"/>
    <property type="match status" value="1"/>
</dbReference>
<keyword evidence="1" id="KW-0678">Repressor</keyword>
<reference evidence="6 7" key="1">
    <citation type="submission" date="2016-11" db="EMBL/GenBank/DDBJ databases">
        <title>Study of marine rhodopsin-containing bacteria.</title>
        <authorList>
            <person name="Yoshizawa S."/>
            <person name="Kumagai Y."/>
            <person name="Kogure K."/>
        </authorList>
    </citation>
    <scope>NUCLEOTIDE SEQUENCE [LARGE SCALE GENOMIC DNA]</scope>
    <source>
        <strain evidence="6 7">SG-29</strain>
    </source>
</reference>
<dbReference type="EMBL" id="MQWB01000001">
    <property type="protein sequence ID" value="OZC01583.1"/>
    <property type="molecule type" value="Genomic_DNA"/>
</dbReference>
<proteinExistence type="predicted"/>
<evidence type="ECO:0000256" key="1">
    <source>
        <dbReference type="ARBA" id="ARBA00022491"/>
    </source>
</evidence>
<sequence length="343" mass="37447">MSVTIYDIADHADVSIATVSRVFNDHPRVSDSTRERVFDVATRLGYEPHASAQSLARKNTRIVSAVVPMMTSFFFMEVLRGLQDRLDESDYDLLVYAARTLGRVDGQLGRALQRGRSDGMILVSTPVSGDRARRLASSRNPVVLVDSYHEDLDSVSVDNVTGGAEAVRHLLDRGHERIGLILPLAESVPAQDRRAGVEQELAARGRALDPRHVVVAEWDHEQHGYTRYAGYRGMQKLLELPPEARPTAVFAAADVMALGALRAAREAGLSVPGDLEVVGFDDVASSAYVGLTTLRQPMVEMGTLATELLLRRMSEPDTPPSHTVFVPRLVVRETTGGPVSETA</sequence>
<evidence type="ECO:0000313" key="7">
    <source>
        <dbReference type="Proteomes" id="UP000216446"/>
    </source>
</evidence>
<dbReference type="SUPFAM" id="SSF47413">
    <property type="entry name" value="lambda repressor-like DNA-binding domains"/>
    <property type="match status" value="1"/>
</dbReference>
<gene>
    <name evidence="6" type="ORF">BSZ36_00430</name>
</gene>
<name>A0A259TV12_9BACT</name>
<evidence type="ECO:0000313" key="6">
    <source>
        <dbReference type="EMBL" id="OZC01583.1"/>
    </source>
</evidence>
<dbReference type="GO" id="GO:0003700">
    <property type="term" value="F:DNA-binding transcription factor activity"/>
    <property type="evidence" value="ECO:0007669"/>
    <property type="project" value="TreeGrafter"/>
</dbReference>
<dbReference type="GO" id="GO:0000976">
    <property type="term" value="F:transcription cis-regulatory region binding"/>
    <property type="evidence" value="ECO:0007669"/>
    <property type="project" value="TreeGrafter"/>
</dbReference>
<evidence type="ECO:0000259" key="5">
    <source>
        <dbReference type="PROSITE" id="PS50932"/>
    </source>
</evidence>
<dbReference type="OrthoDB" id="9768806at2"/>
<evidence type="ECO:0000256" key="3">
    <source>
        <dbReference type="ARBA" id="ARBA00023125"/>
    </source>
</evidence>
<dbReference type="Pfam" id="PF13377">
    <property type="entry name" value="Peripla_BP_3"/>
    <property type="match status" value="1"/>
</dbReference>
<feature type="domain" description="HTH lacI-type" evidence="5">
    <location>
        <begin position="3"/>
        <end position="57"/>
    </location>
</feature>
<comment type="caution">
    <text evidence="6">The sequence shown here is derived from an EMBL/GenBank/DDBJ whole genome shotgun (WGS) entry which is preliminary data.</text>
</comment>
<dbReference type="InterPro" id="IPR046335">
    <property type="entry name" value="LacI/GalR-like_sensor"/>
</dbReference>